<keyword evidence="3" id="KW-1185">Reference proteome</keyword>
<evidence type="ECO:0000256" key="1">
    <source>
        <dbReference type="SAM" id="MobiDB-lite"/>
    </source>
</evidence>
<evidence type="ECO:0000313" key="3">
    <source>
        <dbReference type="Proteomes" id="UP000585474"/>
    </source>
</evidence>
<reference evidence="3" key="1">
    <citation type="submission" date="2019-07" db="EMBL/GenBank/DDBJ databases">
        <title>De Novo Assembly of kiwifruit Actinidia rufa.</title>
        <authorList>
            <person name="Sugita-Konishi S."/>
            <person name="Sato K."/>
            <person name="Mori E."/>
            <person name="Abe Y."/>
            <person name="Kisaki G."/>
            <person name="Hamano K."/>
            <person name="Suezawa K."/>
            <person name="Otani M."/>
            <person name="Fukuda T."/>
            <person name="Manabe T."/>
            <person name="Gomi K."/>
            <person name="Tabuchi M."/>
            <person name="Akimitsu K."/>
            <person name="Kataoka I."/>
        </authorList>
    </citation>
    <scope>NUCLEOTIDE SEQUENCE [LARGE SCALE GENOMIC DNA]</scope>
    <source>
        <strain evidence="3">cv. Fuchu</strain>
    </source>
</reference>
<name>A0A7J0DK23_9ERIC</name>
<feature type="compositionally biased region" description="Basic and acidic residues" evidence="1">
    <location>
        <begin position="129"/>
        <end position="162"/>
    </location>
</feature>
<feature type="region of interest" description="Disordered" evidence="1">
    <location>
        <begin position="129"/>
        <end position="183"/>
    </location>
</feature>
<dbReference type="Proteomes" id="UP000585474">
    <property type="component" value="Unassembled WGS sequence"/>
</dbReference>
<dbReference type="AlphaFoldDB" id="A0A7J0DK23"/>
<comment type="caution">
    <text evidence="2">The sequence shown here is derived from an EMBL/GenBank/DDBJ whole genome shotgun (WGS) entry which is preliminary data.</text>
</comment>
<gene>
    <name evidence="2" type="ORF">Acr_00g0048000</name>
</gene>
<organism evidence="2 3">
    <name type="scientific">Actinidia rufa</name>
    <dbReference type="NCBI Taxonomy" id="165716"/>
    <lineage>
        <taxon>Eukaryota</taxon>
        <taxon>Viridiplantae</taxon>
        <taxon>Streptophyta</taxon>
        <taxon>Embryophyta</taxon>
        <taxon>Tracheophyta</taxon>
        <taxon>Spermatophyta</taxon>
        <taxon>Magnoliopsida</taxon>
        <taxon>eudicotyledons</taxon>
        <taxon>Gunneridae</taxon>
        <taxon>Pentapetalae</taxon>
        <taxon>asterids</taxon>
        <taxon>Ericales</taxon>
        <taxon>Actinidiaceae</taxon>
        <taxon>Actinidia</taxon>
    </lineage>
</organism>
<accession>A0A7J0DK23</accession>
<sequence length="289" mass="31871">MGRGEVTLIKRGDKRVVVVPVWVGYWGWQIGDEEPSVEGKVQHGTREGGCRLGGNNNLLFSFFMNPGDRWAKLLANAQRTAKATSRQRPGQLLPEGEDSQDITIKCLQTQLAKIAQILVNNKLMKPTHAVEGRSKRLKVPPREGQKGKQHESDVDLESRSDSKSVASSNSRVAFGMHTGKRKAHWENRLRSSQLLKGSKVVKEPPQSVKPNIAGDITEGPEVMGKFKTRGAKMAKYLAIAKTLLTEFRAVRIQQVGRDLSADADALAGLTLVFEGEAGKNHCHRYNLSS</sequence>
<dbReference type="EMBL" id="BJWL01000265">
    <property type="protein sequence ID" value="GFS36781.1"/>
    <property type="molecule type" value="Genomic_DNA"/>
</dbReference>
<evidence type="ECO:0000313" key="2">
    <source>
        <dbReference type="EMBL" id="GFS36781.1"/>
    </source>
</evidence>
<protein>
    <submittedName>
        <fullName evidence="2">Uncharacterized protein</fullName>
    </submittedName>
</protein>
<proteinExistence type="predicted"/>